<dbReference type="AlphaFoldDB" id="A0AAV1WKL1"/>
<dbReference type="Pfam" id="PF14432">
    <property type="entry name" value="DYW_deaminase"/>
    <property type="match status" value="1"/>
</dbReference>
<dbReference type="Pfam" id="PF20431">
    <property type="entry name" value="E_motif"/>
    <property type="match status" value="1"/>
</dbReference>
<dbReference type="GO" id="GO:0003723">
    <property type="term" value="F:RNA binding"/>
    <property type="evidence" value="ECO:0007669"/>
    <property type="project" value="InterPro"/>
</dbReference>
<dbReference type="InterPro" id="IPR002885">
    <property type="entry name" value="PPR_rpt"/>
</dbReference>
<dbReference type="Proteomes" id="UP001497480">
    <property type="component" value="Unassembled WGS sequence"/>
</dbReference>
<feature type="repeat" description="PPR" evidence="3">
    <location>
        <begin position="120"/>
        <end position="154"/>
    </location>
</feature>
<evidence type="ECO:0000313" key="5">
    <source>
        <dbReference type="EMBL" id="CAL0309915.1"/>
    </source>
</evidence>
<keyword evidence="6" id="KW-1185">Reference proteome</keyword>
<feature type="repeat" description="PPR" evidence="3">
    <location>
        <begin position="354"/>
        <end position="388"/>
    </location>
</feature>
<dbReference type="InterPro" id="IPR046848">
    <property type="entry name" value="E_motif"/>
</dbReference>
<organism evidence="5 6">
    <name type="scientific">Lupinus luteus</name>
    <name type="common">European yellow lupine</name>
    <dbReference type="NCBI Taxonomy" id="3873"/>
    <lineage>
        <taxon>Eukaryota</taxon>
        <taxon>Viridiplantae</taxon>
        <taxon>Streptophyta</taxon>
        <taxon>Embryophyta</taxon>
        <taxon>Tracheophyta</taxon>
        <taxon>Spermatophyta</taxon>
        <taxon>Magnoliopsida</taxon>
        <taxon>eudicotyledons</taxon>
        <taxon>Gunneridae</taxon>
        <taxon>Pentapetalae</taxon>
        <taxon>rosids</taxon>
        <taxon>fabids</taxon>
        <taxon>Fabales</taxon>
        <taxon>Fabaceae</taxon>
        <taxon>Papilionoideae</taxon>
        <taxon>50 kb inversion clade</taxon>
        <taxon>genistoids sensu lato</taxon>
        <taxon>core genistoids</taxon>
        <taxon>Genisteae</taxon>
        <taxon>Lupinus</taxon>
    </lineage>
</organism>
<dbReference type="InterPro" id="IPR011990">
    <property type="entry name" value="TPR-like_helical_dom_sf"/>
</dbReference>
<sequence length="868" mass="98027">MSPLLLPIHPFSFISFPHNPKPPLPFPSKFHTHSLHISHTSTSTSTHFPLSNELPLFDSLFSLLRLSTHHSDANLTRTIHAAVIKHDQDTHLSTALITAYLSHKLFSDAYSVFLSLTYPNVVTYSALISAFSKSNLQYKALKLFFQMRNSGVHPNQYTFVAVLTACIRLLDFHLGLQIHAMVVKTGDLECPYVTNALMSLYGKCGFHDVVLQLFDEMPHRDIVSWNTVINSAVNEFMYGIAFELFREMQATDAFRVDDFTLSTLLTACSGCGAVMEGQQVYAHAIKAGLDTDLSVGNALIGFYTKCGTIDDVVWLFERMNVRDVISWTEMVGAYMEFGLIDSALKIFDEMPEKNSVSYNALLSGFCQNGEGLKTLDLFINIVEEGLELTDFSLTSVVNACSLVADYNVSKQVHGFVLKFGCGSNACVEAALLDMYTRCDKMADAKKMFVTWELEELRDVAWTSMICGYARNGELDEAISLVHRSQSEGKMIMDEVASVSMLSLCGTIGCHDIGKQIHCNALKFGFESNIGVGNAVVSMYFKCGNVDDAIKMFEDMPLNDVVSWNTLISGHLLHRQGDRALEIWSLMQKKGIKPDQVTFIFIISAYRLTNLNLVDDCRNLFNSMRTAYQIEPTSEHYSSFISVLGYWGLLEEAEETIKNMPFEPSTPVWRALLDSCRLHKNTTIEKRVARNILALEPKDPYTYILVSNLYSAYGRWHCSEVVRENMKEKGFRKHPAQSWIICEKKIHSFYLRDKSHPQEKDIYSGLDILIMECLKAGYEPDTSYVLLEVEEFQKKHFLFYHSAKLAAAYGILMAKPGKPIRIVKNILLCGDCHTFFKYLSVVAKRDIFLRDSSGFHCFSNGQCSCNEYR</sequence>
<dbReference type="Pfam" id="PF13041">
    <property type="entry name" value="PPR_2"/>
    <property type="match status" value="3"/>
</dbReference>
<proteinExistence type="inferred from homology"/>
<protein>
    <recommendedName>
        <fullName evidence="4">DYW domain-containing protein</fullName>
    </recommendedName>
</protein>
<dbReference type="FunFam" id="1.25.40.10:FF:000851">
    <property type="entry name" value="Pentatricopeptide repeat-containing protein103"/>
    <property type="match status" value="1"/>
</dbReference>
<evidence type="ECO:0000256" key="3">
    <source>
        <dbReference type="PROSITE-ProRule" id="PRU00708"/>
    </source>
</evidence>
<feature type="repeat" description="PPR" evidence="3">
    <location>
        <begin position="457"/>
        <end position="491"/>
    </location>
</feature>
<reference evidence="5 6" key="1">
    <citation type="submission" date="2024-03" db="EMBL/GenBank/DDBJ databases">
        <authorList>
            <person name="Martinez-Hernandez J."/>
        </authorList>
    </citation>
    <scope>NUCLEOTIDE SEQUENCE [LARGE SCALE GENOMIC DNA]</scope>
</reference>
<gene>
    <name evidence="5" type="ORF">LLUT_LOCUS10975</name>
</gene>
<dbReference type="PANTHER" id="PTHR47926">
    <property type="entry name" value="PENTATRICOPEPTIDE REPEAT-CONTAINING PROTEIN"/>
    <property type="match status" value="1"/>
</dbReference>
<evidence type="ECO:0000256" key="1">
    <source>
        <dbReference type="ARBA" id="ARBA00006643"/>
    </source>
</evidence>
<feature type="repeat" description="PPR" evidence="3">
    <location>
        <begin position="190"/>
        <end position="224"/>
    </location>
</feature>
<dbReference type="NCBIfam" id="TIGR00756">
    <property type="entry name" value="PPR"/>
    <property type="match status" value="6"/>
</dbReference>
<name>A0AAV1WKL1_LUPLU</name>
<dbReference type="EMBL" id="CAXHTB010000007">
    <property type="protein sequence ID" value="CAL0309915.1"/>
    <property type="molecule type" value="Genomic_DNA"/>
</dbReference>
<dbReference type="FunFam" id="1.25.40.10:FF:000679">
    <property type="entry name" value="Pentatricopeptide repeat-containing protein At5g03800"/>
    <property type="match status" value="1"/>
</dbReference>
<dbReference type="GO" id="GO:0008270">
    <property type="term" value="F:zinc ion binding"/>
    <property type="evidence" value="ECO:0007669"/>
    <property type="project" value="InterPro"/>
</dbReference>
<dbReference type="GO" id="GO:0009451">
    <property type="term" value="P:RNA modification"/>
    <property type="evidence" value="ECO:0007669"/>
    <property type="project" value="InterPro"/>
</dbReference>
<feature type="repeat" description="PPR" evidence="3">
    <location>
        <begin position="323"/>
        <end position="353"/>
    </location>
</feature>
<dbReference type="FunFam" id="1.25.40.10:FF:002102">
    <property type="entry name" value="Pentatricopeptide repeat-containing protein103"/>
    <property type="match status" value="1"/>
</dbReference>
<dbReference type="InterPro" id="IPR046960">
    <property type="entry name" value="PPR_At4g14850-like_plant"/>
</dbReference>
<comment type="similarity">
    <text evidence="1">Belongs to the PPR family. PCMP-H subfamily.</text>
</comment>
<keyword evidence="2" id="KW-0677">Repeat</keyword>
<evidence type="ECO:0000313" key="6">
    <source>
        <dbReference type="Proteomes" id="UP001497480"/>
    </source>
</evidence>
<feature type="domain" description="DYW" evidence="4">
    <location>
        <begin position="776"/>
        <end position="867"/>
    </location>
</feature>
<dbReference type="InterPro" id="IPR032867">
    <property type="entry name" value="DYW_dom"/>
</dbReference>
<dbReference type="PROSITE" id="PS51375">
    <property type="entry name" value="PPR"/>
    <property type="match status" value="6"/>
</dbReference>
<evidence type="ECO:0000259" key="4">
    <source>
        <dbReference type="Pfam" id="PF14432"/>
    </source>
</evidence>
<evidence type="ECO:0000256" key="2">
    <source>
        <dbReference type="ARBA" id="ARBA00022737"/>
    </source>
</evidence>
<dbReference type="Pfam" id="PF01535">
    <property type="entry name" value="PPR"/>
    <property type="match status" value="6"/>
</dbReference>
<dbReference type="PANTHER" id="PTHR47926:SF512">
    <property type="entry name" value="REPEAT (PPR) SUPERFAMILY PROTEIN, PUTATIVE-RELATED"/>
    <property type="match status" value="1"/>
</dbReference>
<comment type="caution">
    <text evidence="5">The sequence shown here is derived from an EMBL/GenBank/DDBJ whole genome shotgun (WGS) entry which is preliminary data.</text>
</comment>
<dbReference type="Gene3D" id="1.25.40.10">
    <property type="entry name" value="Tetratricopeptide repeat domain"/>
    <property type="match status" value="6"/>
</dbReference>
<accession>A0AAV1WKL1</accession>
<feature type="repeat" description="PPR" evidence="3">
    <location>
        <begin position="559"/>
        <end position="593"/>
    </location>
</feature>